<keyword evidence="3" id="KW-1185">Reference proteome</keyword>
<comment type="caution">
    <text evidence="2">The sequence shown here is derived from an EMBL/GenBank/DDBJ whole genome shotgun (WGS) entry which is preliminary data.</text>
</comment>
<sequence length="120" mass="13456">MRNSTCREAHLPQRSSLLARAQLFPRLLDRMCSRMSLTVTLESWDLCIFCCCRRCCCWTCGCVCVIAPVSNGRDAPPSCSSAAPTQNDPSLRARSQQSHCSAREHCESCFRALTFASRFK</sequence>
<feature type="compositionally biased region" description="Polar residues" evidence="1">
    <location>
        <begin position="78"/>
        <end position="96"/>
    </location>
</feature>
<feature type="region of interest" description="Disordered" evidence="1">
    <location>
        <begin position="73"/>
        <end position="96"/>
    </location>
</feature>
<organism evidence="2 3">
    <name type="scientific">Periconia digitata</name>
    <dbReference type="NCBI Taxonomy" id="1303443"/>
    <lineage>
        <taxon>Eukaryota</taxon>
        <taxon>Fungi</taxon>
        <taxon>Dikarya</taxon>
        <taxon>Ascomycota</taxon>
        <taxon>Pezizomycotina</taxon>
        <taxon>Dothideomycetes</taxon>
        <taxon>Pleosporomycetidae</taxon>
        <taxon>Pleosporales</taxon>
        <taxon>Massarineae</taxon>
        <taxon>Periconiaceae</taxon>
        <taxon>Periconia</taxon>
    </lineage>
</organism>
<dbReference type="EMBL" id="CAOQHR010000006">
    <property type="protein sequence ID" value="CAI6335959.1"/>
    <property type="molecule type" value="Genomic_DNA"/>
</dbReference>
<accession>A0A9W4XL40</accession>
<name>A0A9W4XL40_9PLEO</name>
<gene>
    <name evidence="2" type="ORF">PDIGIT_LOCUS9047</name>
</gene>
<dbReference type="AlphaFoldDB" id="A0A9W4XL40"/>
<evidence type="ECO:0000256" key="1">
    <source>
        <dbReference type="SAM" id="MobiDB-lite"/>
    </source>
</evidence>
<dbReference type="Proteomes" id="UP001152607">
    <property type="component" value="Unassembled WGS sequence"/>
</dbReference>
<evidence type="ECO:0000313" key="2">
    <source>
        <dbReference type="EMBL" id="CAI6335959.1"/>
    </source>
</evidence>
<protein>
    <submittedName>
        <fullName evidence="2">Uncharacterized protein</fullName>
    </submittedName>
</protein>
<evidence type="ECO:0000313" key="3">
    <source>
        <dbReference type="Proteomes" id="UP001152607"/>
    </source>
</evidence>
<proteinExistence type="predicted"/>
<reference evidence="2" key="1">
    <citation type="submission" date="2023-01" db="EMBL/GenBank/DDBJ databases">
        <authorList>
            <person name="Van Ghelder C."/>
            <person name="Rancurel C."/>
        </authorList>
    </citation>
    <scope>NUCLEOTIDE SEQUENCE</scope>
    <source>
        <strain evidence="2">CNCM I-4278</strain>
    </source>
</reference>